<keyword evidence="6" id="KW-1185">Reference proteome</keyword>
<keyword evidence="3" id="KW-0560">Oxidoreductase</keyword>
<gene>
    <name evidence="5" type="ORF">B0T25DRAFT_533513</name>
</gene>
<evidence type="ECO:0000256" key="3">
    <source>
        <dbReference type="ARBA" id="ARBA00023002"/>
    </source>
</evidence>
<dbReference type="InterPro" id="IPR036188">
    <property type="entry name" value="FAD/NAD-bd_sf"/>
</dbReference>
<dbReference type="SUPFAM" id="SSF51905">
    <property type="entry name" value="FAD/NAD(P)-binding domain"/>
    <property type="match status" value="1"/>
</dbReference>
<dbReference type="EMBL" id="JAUIQD010000002">
    <property type="protein sequence ID" value="KAK3359653.1"/>
    <property type="molecule type" value="Genomic_DNA"/>
</dbReference>
<protein>
    <recommendedName>
        <fullName evidence="4">FAD-binding domain-containing protein</fullName>
    </recommendedName>
</protein>
<dbReference type="AlphaFoldDB" id="A0AAJ0HR52"/>
<reference evidence="5" key="2">
    <citation type="submission" date="2023-06" db="EMBL/GenBank/DDBJ databases">
        <authorList>
            <consortium name="Lawrence Berkeley National Laboratory"/>
            <person name="Haridas S."/>
            <person name="Hensen N."/>
            <person name="Bonometti L."/>
            <person name="Westerberg I."/>
            <person name="Brannstrom I.O."/>
            <person name="Guillou S."/>
            <person name="Cros-Aarteil S."/>
            <person name="Calhoun S."/>
            <person name="Kuo A."/>
            <person name="Mondo S."/>
            <person name="Pangilinan J."/>
            <person name="Riley R."/>
            <person name="Labutti K."/>
            <person name="Andreopoulos B."/>
            <person name="Lipzen A."/>
            <person name="Chen C."/>
            <person name="Yanf M."/>
            <person name="Daum C."/>
            <person name="Ng V."/>
            <person name="Clum A."/>
            <person name="Steindorff A."/>
            <person name="Ohm R."/>
            <person name="Martin F."/>
            <person name="Silar P."/>
            <person name="Natvig D."/>
            <person name="Lalanne C."/>
            <person name="Gautier V."/>
            <person name="Ament-Velasquez S.L."/>
            <person name="Kruys A."/>
            <person name="Hutchinson M.I."/>
            <person name="Powell A.J."/>
            <person name="Barry K."/>
            <person name="Miller A.N."/>
            <person name="Grigoriev I.V."/>
            <person name="Debuchy R."/>
            <person name="Gladieux P."/>
            <person name="Thoren M.H."/>
            <person name="Johannesson H."/>
        </authorList>
    </citation>
    <scope>NUCLEOTIDE SEQUENCE</scope>
    <source>
        <strain evidence="5">CBS 955.72</strain>
    </source>
</reference>
<evidence type="ECO:0000259" key="4">
    <source>
        <dbReference type="Pfam" id="PF01494"/>
    </source>
</evidence>
<feature type="domain" description="FAD-binding" evidence="4">
    <location>
        <begin position="5"/>
        <end position="345"/>
    </location>
</feature>
<keyword evidence="1" id="KW-0285">Flavoprotein</keyword>
<dbReference type="Proteomes" id="UP001275084">
    <property type="component" value="Unassembled WGS sequence"/>
</dbReference>
<dbReference type="PANTHER" id="PTHR46865">
    <property type="entry name" value="OXIDOREDUCTASE-RELATED"/>
    <property type="match status" value="1"/>
</dbReference>
<evidence type="ECO:0000256" key="1">
    <source>
        <dbReference type="ARBA" id="ARBA00022630"/>
    </source>
</evidence>
<comment type="caution">
    <text evidence="5">The sequence shown here is derived from an EMBL/GenBank/DDBJ whole genome shotgun (WGS) entry which is preliminary data.</text>
</comment>
<reference evidence="5" key="1">
    <citation type="journal article" date="2023" name="Mol. Phylogenet. Evol.">
        <title>Genome-scale phylogeny and comparative genomics of the fungal order Sordariales.</title>
        <authorList>
            <person name="Hensen N."/>
            <person name="Bonometti L."/>
            <person name="Westerberg I."/>
            <person name="Brannstrom I.O."/>
            <person name="Guillou S."/>
            <person name="Cros-Aarteil S."/>
            <person name="Calhoun S."/>
            <person name="Haridas S."/>
            <person name="Kuo A."/>
            <person name="Mondo S."/>
            <person name="Pangilinan J."/>
            <person name="Riley R."/>
            <person name="LaButti K."/>
            <person name="Andreopoulos B."/>
            <person name="Lipzen A."/>
            <person name="Chen C."/>
            <person name="Yan M."/>
            <person name="Daum C."/>
            <person name="Ng V."/>
            <person name="Clum A."/>
            <person name="Steindorff A."/>
            <person name="Ohm R.A."/>
            <person name="Martin F."/>
            <person name="Silar P."/>
            <person name="Natvig D.O."/>
            <person name="Lalanne C."/>
            <person name="Gautier V."/>
            <person name="Ament-Velasquez S.L."/>
            <person name="Kruys A."/>
            <person name="Hutchinson M.I."/>
            <person name="Powell A.J."/>
            <person name="Barry K."/>
            <person name="Miller A.N."/>
            <person name="Grigoriev I.V."/>
            <person name="Debuchy R."/>
            <person name="Gladieux P."/>
            <person name="Hiltunen Thoren M."/>
            <person name="Johannesson H."/>
        </authorList>
    </citation>
    <scope>NUCLEOTIDE SEQUENCE</scope>
    <source>
        <strain evidence="5">CBS 955.72</strain>
    </source>
</reference>
<name>A0AAJ0HR52_9PEZI</name>
<evidence type="ECO:0000256" key="2">
    <source>
        <dbReference type="ARBA" id="ARBA00022827"/>
    </source>
</evidence>
<dbReference type="Pfam" id="PF01494">
    <property type="entry name" value="FAD_binding_3"/>
    <property type="match status" value="1"/>
</dbReference>
<dbReference type="Gene3D" id="3.50.50.60">
    <property type="entry name" value="FAD/NAD(P)-binding domain"/>
    <property type="match status" value="1"/>
</dbReference>
<dbReference type="GO" id="GO:0016491">
    <property type="term" value="F:oxidoreductase activity"/>
    <property type="evidence" value="ECO:0007669"/>
    <property type="project" value="UniProtKB-KW"/>
</dbReference>
<keyword evidence="2" id="KW-0274">FAD</keyword>
<dbReference type="InterPro" id="IPR051704">
    <property type="entry name" value="FAD_aromatic-hydroxylase"/>
</dbReference>
<accession>A0AAJ0HR52</accession>
<organism evidence="5 6">
    <name type="scientific">Lasiosphaeria hispida</name>
    <dbReference type="NCBI Taxonomy" id="260671"/>
    <lineage>
        <taxon>Eukaryota</taxon>
        <taxon>Fungi</taxon>
        <taxon>Dikarya</taxon>
        <taxon>Ascomycota</taxon>
        <taxon>Pezizomycotina</taxon>
        <taxon>Sordariomycetes</taxon>
        <taxon>Sordariomycetidae</taxon>
        <taxon>Sordariales</taxon>
        <taxon>Lasiosphaeriaceae</taxon>
        <taxon>Lasiosphaeria</taxon>
    </lineage>
</organism>
<dbReference type="InterPro" id="IPR002938">
    <property type="entry name" value="FAD-bd"/>
</dbReference>
<sequence length="431" mass="47410">MSRPMKVLISGAGVAGNALAFWLAKLGYCDVTVIESFPSLRTTGQQVDLRGAGIGAIRRMGLEEAFRAKAVPEEGMRFVDKSGKSRAFFPANKTGKGPQSFTSEFEIMRGDLCQLMYDATAKDHTKYVFGTRIDNFEENQDGTVNVGFSDGTTDQFDLVVGADGVGSRTRKLMLGCHGSSAKDPSFHPKGNSYIAYFSIPRPQEDGEGLIANIYLAPGNRMILTRRHTPQDMQVLFVCWQSSSERLRTARRGDVKAEKEAIDDAFRGAGWQVDELLDAMKDTPDSEFYCQRQGLVKMEYWSKGHVVLLGDAGYCPSVNGFGTSAAVMGAYILAGEIATHCGKSGSESEAVNVKGLGDALKAYEQKFRPFMDKMQKGEESDRNWMPSSSFSVAAMNYLVGAFAFLKLHILVMRFWNPEKGLDLPDYGDVLRV</sequence>
<dbReference type="GO" id="GO:0071949">
    <property type="term" value="F:FAD binding"/>
    <property type="evidence" value="ECO:0007669"/>
    <property type="project" value="InterPro"/>
</dbReference>
<evidence type="ECO:0000313" key="5">
    <source>
        <dbReference type="EMBL" id="KAK3359653.1"/>
    </source>
</evidence>
<evidence type="ECO:0000313" key="6">
    <source>
        <dbReference type="Proteomes" id="UP001275084"/>
    </source>
</evidence>
<dbReference type="PANTHER" id="PTHR46865:SF7">
    <property type="entry name" value="MONOOXYGENASE, PUTATIVE (AFU_ORTHOLOGUE AFUA_8G07040)-RELATED"/>
    <property type="match status" value="1"/>
</dbReference>
<proteinExistence type="predicted"/>
<dbReference type="PRINTS" id="PR00420">
    <property type="entry name" value="RNGMNOXGNASE"/>
</dbReference>